<comment type="caution">
    <text evidence="10">The sequence shown here is derived from an EMBL/GenBank/DDBJ whole genome shotgun (WGS) entry which is preliminary data.</text>
</comment>
<dbReference type="PANTHER" id="PTHR10130">
    <property type="entry name" value="PEROXISOMAL TARGETING SIGNAL 1 RECEPTOR PEX5"/>
    <property type="match status" value="1"/>
</dbReference>
<dbReference type="SUPFAM" id="SSF48452">
    <property type="entry name" value="TPR-like"/>
    <property type="match status" value="1"/>
</dbReference>
<keyword evidence="5" id="KW-0677">Repeat</keyword>
<dbReference type="GeneID" id="25258425"/>
<evidence type="ECO:0000256" key="3">
    <source>
        <dbReference type="ARBA" id="ARBA00005348"/>
    </source>
</evidence>
<dbReference type="InterPro" id="IPR019734">
    <property type="entry name" value="TPR_rpt"/>
</dbReference>
<comment type="subcellular location">
    <subcellularLocation>
        <location evidence="2">Cytoplasm</location>
    </subcellularLocation>
    <subcellularLocation>
        <location evidence="1">Peroxisome</location>
    </subcellularLocation>
</comment>
<dbReference type="GO" id="GO:0005829">
    <property type="term" value="C:cytosol"/>
    <property type="evidence" value="ECO:0007669"/>
    <property type="project" value="TreeGrafter"/>
</dbReference>
<dbReference type="EMBL" id="JMKJ01000366">
    <property type="protein sequence ID" value="KGG51182.1"/>
    <property type="molecule type" value="Genomic_DNA"/>
</dbReference>
<evidence type="ECO:0008006" key="12">
    <source>
        <dbReference type="Google" id="ProtNLM"/>
    </source>
</evidence>
<dbReference type="GO" id="GO:0005052">
    <property type="term" value="F:peroxisome matrix targeting signal-1 binding"/>
    <property type="evidence" value="ECO:0007669"/>
    <property type="project" value="TreeGrafter"/>
</dbReference>
<keyword evidence="6 8" id="KW-0802">TPR repeat</keyword>
<dbReference type="VEuPathDB" id="MicrosporidiaDB:DI09_42p250"/>
<dbReference type="Pfam" id="PF13431">
    <property type="entry name" value="TPR_17"/>
    <property type="match status" value="1"/>
</dbReference>
<evidence type="ECO:0000256" key="8">
    <source>
        <dbReference type="PROSITE-ProRule" id="PRU00339"/>
    </source>
</evidence>
<dbReference type="InterPro" id="IPR024111">
    <property type="entry name" value="PEX5/PEX5L"/>
</dbReference>
<evidence type="ECO:0000256" key="1">
    <source>
        <dbReference type="ARBA" id="ARBA00004275"/>
    </source>
</evidence>
<keyword evidence="11" id="KW-1185">Reference proteome</keyword>
<dbReference type="HOGENOM" id="CLU_523835_0_0_1"/>
<dbReference type="GO" id="GO:0016560">
    <property type="term" value="P:protein import into peroxisome matrix, docking"/>
    <property type="evidence" value="ECO:0007669"/>
    <property type="project" value="TreeGrafter"/>
</dbReference>
<accession>A0A098VUR8</accession>
<evidence type="ECO:0000256" key="7">
    <source>
        <dbReference type="ARBA" id="ARBA00023140"/>
    </source>
</evidence>
<feature type="repeat" description="TPR" evidence="8">
    <location>
        <begin position="391"/>
        <end position="424"/>
    </location>
</feature>
<dbReference type="GO" id="GO:0005778">
    <property type="term" value="C:peroxisomal membrane"/>
    <property type="evidence" value="ECO:0007669"/>
    <property type="project" value="TreeGrafter"/>
</dbReference>
<dbReference type="InterPro" id="IPR011990">
    <property type="entry name" value="TPR-like_helical_dom_sf"/>
</dbReference>
<dbReference type="VEuPathDB" id="MicrosporidiaDB:DI09_142p80"/>
<feature type="repeat" description="TPR" evidence="8">
    <location>
        <begin position="259"/>
        <end position="292"/>
    </location>
</feature>
<dbReference type="Pfam" id="PF13432">
    <property type="entry name" value="TPR_16"/>
    <property type="match status" value="1"/>
</dbReference>
<evidence type="ECO:0000256" key="5">
    <source>
        <dbReference type="ARBA" id="ARBA00022737"/>
    </source>
</evidence>
<reference evidence="10 11" key="1">
    <citation type="submission" date="2014-04" db="EMBL/GenBank/DDBJ databases">
        <title>A new species of microsporidia sheds light on the evolution of extreme parasitism.</title>
        <authorList>
            <person name="Haag K.L."/>
            <person name="James T.Y."/>
            <person name="Larsson R."/>
            <person name="Schaer T.M."/>
            <person name="Refardt D."/>
            <person name="Pombert J.-F."/>
            <person name="Ebert D."/>
        </authorList>
    </citation>
    <scope>NUCLEOTIDE SEQUENCE [LARGE SCALE GENOMIC DNA]</scope>
    <source>
        <strain evidence="10 11">UGP3</strain>
        <tissue evidence="10">Spores</tissue>
    </source>
</reference>
<dbReference type="Proteomes" id="UP000029725">
    <property type="component" value="Unassembled WGS sequence"/>
</dbReference>
<dbReference type="AlphaFoldDB" id="A0A098VUR8"/>
<evidence type="ECO:0000313" key="11">
    <source>
        <dbReference type="Proteomes" id="UP000029725"/>
    </source>
</evidence>
<dbReference type="RefSeq" id="XP_013239131.1">
    <property type="nucleotide sequence ID" value="XM_013383677.1"/>
</dbReference>
<sequence>MNPTDLSCQEVAASSKPVAKLIDHLNNGFQIKRKELLNTGLELSSTVKDFELESSFASGRHPASASSASSASWSSEFLADECSFSKKQEKHFDSITNAHFRTWINEFSFEKEKNPEALWAAEFDQAESAMENRLPINEQQQLNELFDQFESLWNGSNSKSSQSESWRDEFSNNDSVTDQTASDFQMFESLWNSKVSNLISSSSKYAFEENNPFMQESDPLSIGLEIFSNPAGSLTEAALAFEAAIQSYLPSSDDIKLLSKAWFLLGNCQAENEKEGAALIAYEESLSIDPKNADALLALAVSLTNEAYDERVIQVLTKWLAIAVDGFIVPTTASRDALISALLEVINRRGWDQKFSSNLQMALGLLFYSMGEFDRSIDCFQTSVNMFPSDYLLWNRLGATLANNHQSEKAIAMYEKALSLKPSFIRALHNLGVSCMNVGCYQEAAEYLIRALKAQYLHPGMPPPAKNISTNLWETLRRTFIFGDRIDMAALCESRSLDQILAEIEETPHWFSHASVNLEP</sequence>
<organism evidence="10 11">
    <name type="scientific">Mitosporidium daphniae</name>
    <dbReference type="NCBI Taxonomy" id="1485682"/>
    <lineage>
        <taxon>Eukaryota</taxon>
        <taxon>Fungi</taxon>
        <taxon>Fungi incertae sedis</taxon>
        <taxon>Microsporidia</taxon>
        <taxon>Mitosporidium</taxon>
    </lineage>
</organism>
<protein>
    <recommendedName>
        <fullName evidence="12">Peroxin-5</fullName>
    </recommendedName>
</protein>
<name>A0A098VUR8_9MICR</name>
<comment type="similarity">
    <text evidence="3">Belongs to the peroxisomal targeting signal receptor family.</text>
</comment>
<evidence type="ECO:0000256" key="6">
    <source>
        <dbReference type="ARBA" id="ARBA00022803"/>
    </source>
</evidence>
<dbReference type="RefSeq" id="XP_013237609.1">
    <property type="nucleotide sequence ID" value="XM_013382155.1"/>
</dbReference>
<evidence type="ECO:0000313" key="9">
    <source>
        <dbReference type="EMBL" id="KGG51182.1"/>
    </source>
</evidence>
<evidence type="ECO:0000256" key="2">
    <source>
        <dbReference type="ARBA" id="ARBA00004496"/>
    </source>
</evidence>
<dbReference type="EMBL" id="JMKJ01000047">
    <property type="protein sequence ID" value="KGG52695.1"/>
    <property type="molecule type" value="Genomic_DNA"/>
</dbReference>
<dbReference type="OrthoDB" id="10006023at2759"/>
<feature type="repeat" description="TPR" evidence="8">
    <location>
        <begin position="357"/>
        <end position="390"/>
    </location>
</feature>
<keyword evidence="4" id="KW-0963">Cytoplasm</keyword>
<dbReference type="Pfam" id="PF13176">
    <property type="entry name" value="TPR_7"/>
    <property type="match status" value="1"/>
</dbReference>
<gene>
    <name evidence="10" type="ORF">DI09_142p80</name>
    <name evidence="9" type="ORF">DI09_42p250</name>
</gene>
<dbReference type="PROSITE" id="PS50005">
    <property type="entry name" value="TPR"/>
    <property type="match status" value="3"/>
</dbReference>
<dbReference type="SMART" id="SM00028">
    <property type="entry name" value="TPR"/>
    <property type="match status" value="4"/>
</dbReference>
<dbReference type="PANTHER" id="PTHR10130:SF0">
    <property type="entry name" value="GH08708P"/>
    <property type="match status" value="1"/>
</dbReference>
<proteinExistence type="inferred from homology"/>
<keyword evidence="7" id="KW-0576">Peroxisome</keyword>
<evidence type="ECO:0000256" key="4">
    <source>
        <dbReference type="ARBA" id="ARBA00022490"/>
    </source>
</evidence>
<dbReference type="GeneID" id="25259948"/>
<dbReference type="Gene3D" id="1.25.40.10">
    <property type="entry name" value="Tetratricopeptide repeat domain"/>
    <property type="match status" value="1"/>
</dbReference>
<evidence type="ECO:0000313" key="10">
    <source>
        <dbReference type="EMBL" id="KGG52695.1"/>
    </source>
</evidence>